<evidence type="ECO:0000313" key="9">
    <source>
        <dbReference type="EMBL" id="PKD42574.1"/>
    </source>
</evidence>
<name>A0A2N0VEE8_9BACT</name>
<proteinExistence type="inferred from homology"/>
<dbReference type="AlphaFoldDB" id="A0A2N0VEE8"/>
<dbReference type="Pfam" id="PF00557">
    <property type="entry name" value="Peptidase_M24"/>
    <property type="match status" value="1"/>
</dbReference>
<dbReference type="Proteomes" id="UP000233398">
    <property type="component" value="Unassembled WGS sequence"/>
</dbReference>
<reference evidence="9 10" key="1">
    <citation type="submission" date="2017-11" db="EMBL/GenBank/DDBJ databases">
        <title>Rhodohalobacter 15182 sp. nov., isolated from a salt lake.</title>
        <authorList>
            <person name="Han S."/>
        </authorList>
    </citation>
    <scope>NUCLEOTIDE SEQUENCE [LARGE SCALE GENOMIC DNA]</scope>
    <source>
        <strain evidence="9 10">15182</strain>
    </source>
</reference>
<comment type="catalytic activity">
    <reaction evidence="1">
        <text>Release of any N-terminal amino acid, including proline, that is linked to proline, even from a dipeptide or tripeptide.</text>
        <dbReference type="EC" id="3.4.11.9"/>
    </reaction>
</comment>
<dbReference type="InterPro" id="IPR036005">
    <property type="entry name" value="Creatinase/aminopeptidase-like"/>
</dbReference>
<keyword evidence="6" id="KW-0378">Hydrolase</keyword>
<evidence type="ECO:0000313" key="10">
    <source>
        <dbReference type="Proteomes" id="UP000233398"/>
    </source>
</evidence>
<dbReference type="GO" id="GO:0070006">
    <property type="term" value="F:metalloaminopeptidase activity"/>
    <property type="evidence" value="ECO:0007669"/>
    <property type="project" value="InterPro"/>
</dbReference>
<dbReference type="InterPro" id="IPR029149">
    <property type="entry name" value="Creatin/AminoP/Spt16_N"/>
</dbReference>
<dbReference type="Pfam" id="PF05195">
    <property type="entry name" value="AMP_N"/>
    <property type="match status" value="1"/>
</dbReference>
<evidence type="ECO:0000256" key="7">
    <source>
        <dbReference type="ARBA" id="ARBA00023211"/>
    </source>
</evidence>
<dbReference type="Gene3D" id="3.90.230.10">
    <property type="entry name" value="Creatinase/methionine aminopeptidase superfamily"/>
    <property type="match status" value="1"/>
</dbReference>
<gene>
    <name evidence="9" type="ORF">CWD77_14270</name>
</gene>
<keyword evidence="10" id="KW-1185">Reference proteome</keyword>
<dbReference type="SMART" id="SM01011">
    <property type="entry name" value="AMP_N"/>
    <property type="match status" value="1"/>
</dbReference>
<comment type="caution">
    <text evidence="9">The sequence shown here is derived from an EMBL/GenBank/DDBJ whole genome shotgun (WGS) entry which is preliminary data.</text>
</comment>
<keyword evidence="5" id="KW-0479">Metal-binding</keyword>
<dbReference type="GO" id="GO:0006508">
    <property type="term" value="P:proteolysis"/>
    <property type="evidence" value="ECO:0007669"/>
    <property type="project" value="TreeGrafter"/>
</dbReference>
<dbReference type="EMBL" id="PISP01000006">
    <property type="protein sequence ID" value="PKD42574.1"/>
    <property type="molecule type" value="Genomic_DNA"/>
</dbReference>
<feature type="domain" description="Aminopeptidase P N-terminal" evidence="8">
    <location>
        <begin position="53"/>
        <end position="183"/>
    </location>
</feature>
<evidence type="ECO:0000256" key="1">
    <source>
        <dbReference type="ARBA" id="ARBA00001424"/>
    </source>
</evidence>
<dbReference type="InterPro" id="IPR052433">
    <property type="entry name" value="X-Pro_dipept-like"/>
</dbReference>
<dbReference type="InterPro" id="IPR007865">
    <property type="entry name" value="Aminopep_P_N"/>
</dbReference>
<dbReference type="Gene3D" id="3.40.350.10">
    <property type="entry name" value="Creatinase/prolidase N-terminal domain"/>
    <property type="match status" value="1"/>
</dbReference>
<sequence>MFILMKSKVLSSIYTLPFLIGMMIFSSFSDGIAQQNWNTSTEKEERPLFTEHFTPQEFAERRNDVYEAIGSDAFAIVQGAPMPMGFQFFRQNNEFYYLSGIESPYAYMILDGKSGSATVYLQDQNERREYGEGKMLSYQDAELVKELSGIDDVKHITELEEDIECLNSGSNYSFVYTHLSPYENLGVTRSIANRTLTDRESDPFDERPGRHQEFINHLEELTGNLEMENLDPITDEMRKIKSPAEIELITISSDLQAEAIMESIRSTEVGIKAYEMEAIARYIYWKNGIEGEGYYALTHIGPDAYMNHYHGSERPGRDGDMILMDYGPVYNYYTSDMARMWPVNGTFNPVQRELYGFYLEWYETILNNIEIGLTPQEIMQNALAEFDSVFAEMEFSKELYRQAAEDFINSYRDRAQNPGMGLGHGVGLAVHDVGDYSTPVEPGMVFVIEPQFRVPEENIYVRLEDMIVVTEEGVEIITDHVPRDIEGIEALMREEGMLQKFDIKLE</sequence>
<organism evidence="9 10">
    <name type="scientific">Rhodohalobacter barkolensis</name>
    <dbReference type="NCBI Taxonomy" id="2053187"/>
    <lineage>
        <taxon>Bacteria</taxon>
        <taxon>Pseudomonadati</taxon>
        <taxon>Balneolota</taxon>
        <taxon>Balneolia</taxon>
        <taxon>Balneolales</taxon>
        <taxon>Balneolaceae</taxon>
        <taxon>Rhodohalobacter</taxon>
    </lineage>
</organism>
<evidence type="ECO:0000256" key="4">
    <source>
        <dbReference type="ARBA" id="ARBA00012574"/>
    </source>
</evidence>
<accession>A0A2N0VEE8</accession>
<dbReference type="SUPFAM" id="SSF55920">
    <property type="entry name" value="Creatinase/aminopeptidase"/>
    <property type="match status" value="1"/>
</dbReference>
<dbReference type="SUPFAM" id="SSF53092">
    <property type="entry name" value="Creatinase/prolidase N-terminal domain"/>
    <property type="match status" value="1"/>
</dbReference>
<evidence type="ECO:0000256" key="5">
    <source>
        <dbReference type="ARBA" id="ARBA00022723"/>
    </source>
</evidence>
<protein>
    <recommendedName>
        <fullName evidence="4">Xaa-Pro aminopeptidase</fullName>
        <ecNumber evidence="4">3.4.11.9</ecNumber>
    </recommendedName>
</protein>
<comment type="cofactor">
    <cofactor evidence="2">
        <name>Mn(2+)</name>
        <dbReference type="ChEBI" id="CHEBI:29035"/>
    </cofactor>
</comment>
<evidence type="ECO:0000256" key="6">
    <source>
        <dbReference type="ARBA" id="ARBA00022801"/>
    </source>
</evidence>
<keyword evidence="7" id="KW-0464">Manganese</keyword>
<dbReference type="OrthoDB" id="9806388at2"/>
<evidence type="ECO:0000256" key="3">
    <source>
        <dbReference type="ARBA" id="ARBA00008766"/>
    </source>
</evidence>
<dbReference type="PANTHER" id="PTHR43226:SF4">
    <property type="entry name" value="XAA-PRO AMINOPEPTIDASE 3"/>
    <property type="match status" value="1"/>
</dbReference>
<dbReference type="InterPro" id="IPR000994">
    <property type="entry name" value="Pept_M24"/>
</dbReference>
<dbReference type="GO" id="GO:0030145">
    <property type="term" value="F:manganese ion binding"/>
    <property type="evidence" value="ECO:0007669"/>
    <property type="project" value="InterPro"/>
</dbReference>
<dbReference type="PANTHER" id="PTHR43226">
    <property type="entry name" value="XAA-PRO AMINOPEPTIDASE 3"/>
    <property type="match status" value="1"/>
</dbReference>
<dbReference type="EC" id="3.4.11.9" evidence="4"/>
<evidence type="ECO:0000256" key="2">
    <source>
        <dbReference type="ARBA" id="ARBA00001936"/>
    </source>
</evidence>
<evidence type="ECO:0000259" key="8">
    <source>
        <dbReference type="SMART" id="SM01011"/>
    </source>
</evidence>
<comment type="similarity">
    <text evidence="3">Belongs to the peptidase M24B family.</text>
</comment>